<keyword evidence="2" id="KW-0808">Transferase</keyword>
<dbReference type="GO" id="GO:0051075">
    <property type="term" value="F:S-adenosylmethionine:tRNA ribosyltransferase-isomerase activity"/>
    <property type="evidence" value="ECO:0007669"/>
    <property type="project" value="TreeGrafter"/>
</dbReference>
<proteinExistence type="predicted"/>
<dbReference type="InterPro" id="IPR042118">
    <property type="entry name" value="QueA_dom1"/>
</dbReference>
<evidence type="ECO:0000256" key="3">
    <source>
        <dbReference type="ARBA" id="ARBA00022691"/>
    </source>
</evidence>
<keyword evidence="3" id="KW-0949">S-adenosyl-L-methionine</keyword>
<evidence type="ECO:0000256" key="1">
    <source>
        <dbReference type="ARBA" id="ARBA00022490"/>
    </source>
</evidence>
<accession>X1GVY7</accession>
<protein>
    <recommendedName>
        <fullName evidence="6">S-adenosylmethionine:tRNA ribosyltransferase-isomerase</fullName>
    </recommendedName>
</protein>
<dbReference type="PANTHER" id="PTHR30307:SF0">
    <property type="entry name" value="S-ADENOSYLMETHIONINE:TRNA RIBOSYLTRANSFERASE-ISOMERASE"/>
    <property type="match status" value="1"/>
</dbReference>
<dbReference type="PANTHER" id="PTHR30307">
    <property type="entry name" value="S-ADENOSYLMETHIONINE:TRNA RIBOSYLTRANSFERASE-ISOMERASE"/>
    <property type="match status" value="1"/>
</dbReference>
<keyword evidence="4" id="KW-0671">Queuosine biosynthesis</keyword>
<dbReference type="InterPro" id="IPR003699">
    <property type="entry name" value="QueA"/>
</dbReference>
<gene>
    <name evidence="5" type="ORF">S03H2_51728</name>
</gene>
<dbReference type="SUPFAM" id="SSF111337">
    <property type="entry name" value="QueA-like"/>
    <property type="match status" value="1"/>
</dbReference>
<evidence type="ECO:0000256" key="2">
    <source>
        <dbReference type="ARBA" id="ARBA00022679"/>
    </source>
</evidence>
<keyword evidence="1" id="KW-0963">Cytoplasm</keyword>
<name>X1GVY7_9ZZZZ</name>
<evidence type="ECO:0000313" key="5">
    <source>
        <dbReference type="EMBL" id="GAH62076.1"/>
    </source>
</evidence>
<sequence length="75" mass="8756">MVLHRQEQRWEHRRFHDLLDYVGRGDLLVLNDTRVIPARLVGRRATGGLVRCLLVGEREPGCWRGLLEARGRLEL</sequence>
<comment type="caution">
    <text evidence="5">The sequence shown here is derived from an EMBL/GenBank/DDBJ whole genome shotgun (WGS) entry which is preliminary data.</text>
</comment>
<reference evidence="5" key="1">
    <citation type="journal article" date="2014" name="Front. Microbiol.">
        <title>High frequency of phylogenetically diverse reductive dehalogenase-homologous genes in deep subseafloor sedimentary metagenomes.</title>
        <authorList>
            <person name="Kawai M."/>
            <person name="Futagami T."/>
            <person name="Toyoda A."/>
            <person name="Takaki Y."/>
            <person name="Nishi S."/>
            <person name="Hori S."/>
            <person name="Arai W."/>
            <person name="Tsubouchi T."/>
            <person name="Morono Y."/>
            <person name="Uchiyama I."/>
            <person name="Ito T."/>
            <person name="Fujiyama A."/>
            <person name="Inagaki F."/>
            <person name="Takami H."/>
        </authorList>
    </citation>
    <scope>NUCLEOTIDE SEQUENCE</scope>
    <source>
        <strain evidence="5">Expedition CK06-06</strain>
    </source>
</reference>
<organism evidence="5">
    <name type="scientific">marine sediment metagenome</name>
    <dbReference type="NCBI Taxonomy" id="412755"/>
    <lineage>
        <taxon>unclassified sequences</taxon>
        <taxon>metagenomes</taxon>
        <taxon>ecological metagenomes</taxon>
    </lineage>
</organism>
<feature type="non-terminal residue" evidence="5">
    <location>
        <position position="75"/>
    </location>
</feature>
<dbReference type="InterPro" id="IPR036100">
    <property type="entry name" value="QueA_sf"/>
</dbReference>
<evidence type="ECO:0000256" key="4">
    <source>
        <dbReference type="ARBA" id="ARBA00022785"/>
    </source>
</evidence>
<dbReference type="Gene3D" id="3.40.1780.10">
    <property type="entry name" value="QueA-like"/>
    <property type="match status" value="1"/>
</dbReference>
<dbReference type="GO" id="GO:0008616">
    <property type="term" value="P:tRNA queuosine(34) biosynthetic process"/>
    <property type="evidence" value="ECO:0007669"/>
    <property type="project" value="UniProtKB-KW"/>
</dbReference>
<evidence type="ECO:0008006" key="6">
    <source>
        <dbReference type="Google" id="ProtNLM"/>
    </source>
</evidence>
<dbReference type="Pfam" id="PF02547">
    <property type="entry name" value="Queuosine_synth"/>
    <property type="match status" value="1"/>
</dbReference>
<dbReference type="EMBL" id="BARU01032834">
    <property type="protein sequence ID" value="GAH62076.1"/>
    <property type="molecule type" value="Genomic_DNA"/>
</dbReference>
<dbReference type="AlphaFoldDB" id="X1GVY7"/>